<evidence type="ECO:0000313" key="3">
    <source>
        <dbReference type="Proteomes" id="UP000624244"/>
    </source>
</evidence>
<keyword evidence="1" id="KW-1133">Transmembrane helix</keyword>
<keyword evidence="1" id="KW-0812">Transmembrane</keyword>
<gene>
    <name evidence="2" type="ORF">GGP41_002220</name>
</gene>
<organism evidence="2 3">
    <name type="scientific">Cochliobolus sativus</name>
    <name type="common">Common root rot and spot blotch fungus</name>
    <name type="synonym">Bipolaris sorokiniana</name>
    <dbReference type="NCBI Taxonomy" id="45130"/>
    <lineage>
        <taxon>Eukaryota</taxon>
        <taxon>Fungi</taxon>
        <taxon>Dikarya</taxon>
        <taxon>Ascomycota</taxon>
        <taxon>Pezizomycotina</taxon>
        <taxon>Dothideomycetes</taxon>
        <taxon>Pleosporomycetidae</taxon>
        <taxon>Pleosporales</taxon>
        <taxon>Pleosporineae</taxon>
        <taxon>Pleosporaceae</taxon>
        <taxon>Bipolaris</taxon>
    </lineage>
</organism>
<keyword evidence="1" id="KW-0472">Membrane</keyword>
<evidence type="ECO:0000256" key="1">
    <source>
        <dbReference type="SAM" id="Phobius"/>
    </source>
</evidence>
<reference evidence="2" key="1">
    <citation type="submission" date="2019-11" db="EMBL/GenBank/DDBJ databases">
        <title>Bipolaris sorokiniana Genome sequencing.</title>
        <authorList>
            <person name="Wang H."/>
        </authorList>
    </citation>
    <scope>NUCLEOTIDE SEQUENCE</scope>
</reference>
<sequence length="100" mass="10738">MAGLSTLEPLDDDFAVKSNAHSLTHLSSPSDLTVDFIQGLASQHPKPSTMQIITAAIIVIVTVTGVVATPAHLGKRRDWEGLIVSVIDMSQSEQLVQIYN</sequence>
<evidence type="ECO:0000313" key="2">
    <source>
        <dbReference type="EMBL" id="KAF5843992.1"/>
    </source>
</evidence>
<dbReference type="EMBL" id="WNKQ01000037">
    <property type="protein sequence ID" value="KAF5843992.1"/>
    <property type="molecule type" value="Genomic_DNA"/>
</dbReference>
<proteinExistence type="predicted"/>
<dbReference type="AlphaFoldDB" id="A0A8H6DQ88"/>
<accession>A0A8H6DQ88</accession>
<protein>
    <submittedName>
        <fullName evidence="2">Uncharacterized protein</fullName>
    </submittedName>
</protein>
<comment type="caution">
    <text evidence="2">The sequence shown here is derived from an EMBL/GenBank/DDBJ whole genome shotgun (WGS) entry which is preliminary data.</text>
</comment>
<feature type="transmembrane region" description="Helical" evidence="1">
    <location>
        <begin position="52"/>
        <end position="73"/>
    </location>
</feature>
<name>A0A8H6DQ88_COCSA</name>
<dbReference type="Proteomes" id="UP000624244">
    <property type="component" value="Unassembled WGS sequence"/>
</dbReference>